<evidence type="ECO:0000256" key="7">
    <source>
        <dbReference type="SAM" id="MobiDB-lite"/>
    </source>
</evidence>
<feature type="compositionally biased region" description="Basic and acidic residues" evidence="7">
    <location>
        <begin position="788"/>
        <end position="797"/>
    </location>
</feature>
<dbReference type="GO" id="GO:0005634">
    <property type="term" value="C:nucleus"/>
    <property type="evidence" value="ECO:0007669"/>
    <property type="project" value="UniProtKB-SubCell"/>
</dbReference>
<comment type="caution">
    <text evidence="10">The sequence shown here is derived from an EMBL/GenBank/DDBJ whole genome shotgun (WGS) entry which is preliminary data.</text>
</comment>
<feature type="region of interest" description="Disordered" evidence="7">
    <location>
        <begin position="28"/>
        <end position="90"/>
    </location>
</feature>
<feature type="compositionally biased region" description="Low complexity" evidence="7">
    <location>
        <begin position="852"/>
        <end position="868"/>
    </location>
</feature>
<dbReference type="KEGG" id="tasa:A1Q1_00993"/>
<feature type="compositionally biased region" description="Basic and acidic residues" evidence="7">
    <location>
        <begin position="758"/>
        <end position="774"/>
    </location>
</feature>
<feature type="region of interest" description="Disordered" evidence="7">
    <location>
        <begin position="728"/>
        <end position="968"/>
    </location>
</feature>
<dbReference type="RefSeq" id="XP_014181091.1">
    <property type="nucleotide sequence ID" value="XM_014325616.1"/>
</dbReference>
<sequence>MSDYDEFDDGFDADESFFAAIDSIEATATASSASTSTAPTTARAAPAVRPSITSILGTNSPFKPPSAAVARQTARVNDTHAESGPSRRAAALGVCPPRPHLPPAPPLAPSSDDFDDFNFSEEALAQIDAAGARGHQRTAIPSSNLNRGGRPFNRQNSFHQTHLNFHRENPYTKGKRWDRTAYAASGRRLDADKAKKKAKGKRNDDESEDEAPLLPDGIPPIDTFALRTAQLTPVFRWFPSGKIVFMAPTKPLVNQQIEACQLTCGIPHDAAAVINGSVSSVERDRLRVFYCTPQTLQNDLERGAIDARDIVLAVVAVSPYFRVLALTATPGNKVDKVQGVVDGLHISRIEIREAESPEITQYTNEKRVELHTIPVEGVVRDTMRRWAELMHPLLKRLVDKNVLTPRDLDATRLRPFTVQAKLMELGRHPQFKWIWGPMQQVRQMAAAMQHLLEYSLGTFHEKALQMSGASNDKGKKGNSRGGANALHNNREYQMLMTDVETALNEIKGGREGKTRADLHPKMKKTLDLDALNDHPGLLRPTRFVGQSDGKKAGDRGLRQKDQKQAIADFKEGKFNILVSTSVGEEGLDIGEVDFIILYDMPQQSIKQIQRIGRTGRKRDGIVHVLMTEGREDGNWEKAQQTHRDIQREILLNANLELFEDVERLLPPGDLPTCVEKEMPVDAWDPGAKGKRKQLAGASKLKAKRAPVMAVPEGAEGFKSVSAWLKEGTKGKRGKNSGLRDYDDEDSEGDGEQGSSGKTKSDRPRKARKSDKPKTAAELAAEAAAEKAAAAERERQEREELDNEAIDFFNTQGLVRAPPPGLFDSPPARSPSQASSSGIVWTPSPKRADHALPAESPSKSSPFKSPAQPNGKPNGTPLFQPTIDLSLDDDDEDIFKEEPPAPKASTLDKSMPPPPLPTKSSPYSPKVATPLSRPAQLVPASTPMTDSTEPTPFPVRTRRRIGIVGSSPDMSLAQSLQRLRRRGEAIVAAQDDSSPVAMRRRRKRLRGAYADHEMASGDESSGSENSQDRMFAGDFAATQAPRGYDQHAVYAAGLSTQACARAGLKFDRDGATERAAFLSKARKAVLLSDDERDRERDSEDEYEVGSFVCDDEDISFARK</sequence>
<dbReference type="GO" id="GO:0009378">
    <property type="term" value="F:four-way junction helicase activity"/>
    <property type="evidence" value="ECO:0007669"/>
    <property type="project" value="TreeGrafter"/>
</dbReference>
<dbReference type="PROSITE" id="PS51194">
    <property type="entry name" value="HELICASE_CTER"/>
    <property type="match status" value="1"/>
</dbReference>
<evidence type="ECO:0000256" key="5">
    <source>
        <dbReference type="ARBA" id="ARBA00022840"/>
    </source>
</evidence>
<gene>
    <name evidence="10" type="ORF">A1Q1_00993</name>
</gene>
<dbReference type="PANTHER" id="PTHR14025">
    <property type="entry name" value="FANCONI ANEMIA GROUP M FANCM FAMILY MEMBER"/>
    <property type="match status" value="1"/>
</dbReference>
<feature type="region of interest" description="Disordered" evidence="7">
    <location>
        <begin position="1006"/>
        <end position="1026"/>
    </location>
</feature>
<dbReference type="InterPro" id="IPR014001">
    <property type="entry name" value="Helicase_ATP-bd"/>
</dbReference>
<feature type="domain" description="Helicase ATP-binding" evidence="8">
    <location>
        <begin position="228"/>
        <end position="348"/>
    </location>
</feature>
<dbReference type="Proteomes" id="UP000002748">
    <property type="component" value="Unassembled WGS sequence"/>
</dbReference>
<comment type="similarity">
    <text evidence="1 6">Belongs to the DEAD box helicase family. DEAH subfamily. FANCM sub-subfamily.</text>
</comment>
<dbReference type="GO" id="GO:0016887">
    <property type="term" value="F:ATP hydrolysis activity"/>
    <property type="evidence" value="ECO:0007669"/>
    <property type="project" value="RHEA"/>
</dbReference>
<evidence type="ECO:0000313" key="10">
    <source>
        <dbReference type="EMBL" id="EJT49841.1"/>
    </source>
</evidence>
<dbReference type="EC" id="3.6.4.12" evidence="6"/>
<dbReference type="PANTHER" id="PTHR14025:SF20">
    <property type="entry name" value="FANCONI ANEMIA GROUP M PROTEIN"/>
    <property type="match status" value="1"/>
</dbReference>
<evidence type="ECO:0000256" key="1">
    <source>
        <dbReference type="ARBA" id="ARBA00009889"/>
    </source>
</evidence>
<evidence type="ECO:0000259" key="9">
    <source>
        <dbReference type="PROSITE" id="PS51194"/>
    </source>
</evidence>
<accession>J5T9B4</accession>
<dbReference type="OrthoDB" id="164902at2759"/>
<dbReference type="GO" id="GO:0043138">
    <property type="term" value="F:3'-5' DNA helicase activity"/>
    <property type="evidence" value="ECO:0007669"/>
    <property type="project" value="InterPro"/>
</dbReference>
<comment type="subcellular location">
    <subcellularLocation>
        <location evidence="6">Nucleus</location>
    </subcellularLocation>
</comment>
<evidence type="ECO:0000313" key="11">
    <source>
        <dbReference type="Proteomes" id="UP000002748"/>
    </source>
</evidence>
<feature type="compositionally biased region" description="Low complexity" evidence="7">
    <location>
        <begin position="824"/>
        <end position="836"/>
    </location>
</feature>
<dbReference type="GO" id="GO:0045003">
    <property type="term" value="P:double-strand break repair via synthesis-dependent strand annealing"/>
    <property type="evidence" value="ECO:0007669"/>
    <property type="project" value="TreeGrafter"/>
</dbReference>
<dbReference type="EMBL" id="ALBS01000145">
    <property type="protein sequence ID" value="EJT49841.1"/>
    <property type="molecule type" value="Genomic_DNA"/>
</dbReference>
<keyword evidence="2" id="KW-0547">Nucleotide-binding</keyword>
<comment type="catalytic activity">
    <reaction evidence="6">
        <text>ATP + H2O = ADP + phosphate + H(+)</text>
        <dbReference type="Rhea" id="RHEA:13065"/>
        <dbReference type="ChEBI" id="CHEBI:15377"/>
        <dbReference type="ChEBI" id="CHEBI:15378"/>
        <dbReference type="ChEBI" id="CHEBI:30616"/>
        <dbReference type="ChEBI" id="CHEBI:43474"/>
        <dbReference type="ChEBI" id="CHEBI:456216"/>
        <dbReference type="EC" id="3.6.4.12"/>
    </reaction>
</comment>
<protein>
    <recommendedName>
        <fullName evidence="6">ATP-dependent DNA helicase</fullName>
        <ecNumber evidence="6">3.6.4.12</ecNumber>
    </recommendedName>
</protein>
<feature type="region of interest" description="Disordered" evidence="7">
    <location>
        <begin position="182"/>
        <end position="214"/>
    </location>
</feature>
<feature type="compositionally biased region" description="Polar residues" evidence="7">
    <location>
        <begin position="51"/>
        <end position="61"/>
    </location>
</feature>
<dbReference type="VEuPathDB" id="FungiDB:A1Q1_00993"/>
<keyword evidence="3" id="KW-0378">Hydrolase</keyword>
<dbReference type="GO" id="GO:0005524">
    <property type="term" value="F:ATP binding"/>
    <property type="evidence" value="ECO:0007669"/>
    <property type="project" value="UniProtKB-UniRule"/>
</dbReference>
<feature type="compositionally biased region" description="Low complexity" evidence="7">
    <location>
        <begin position="28"/>
        <end position="47"/>
    </location>
</feature>
<keyword evidence="5" id="KW-0067">ATP-binding</keyword>
<dbReference type="SMART" id="SM00490">
    <property type="entry name" value="HELICc"/>
    <property type="match status" value="1"/>
</dbReference>
<dbReference type="AlphaFoldDB" id="J5T9B4"/>
<dbReference type="InterPro" id="IPR001650">
    <property type="entry name" value="Helicase_C-like"/>
</dbReference>
<dbReference type="PROSITE" id="PS51192">
    <property type="entry name" value="HELICASE_ATP_BIND_1"/>
    <property type="match status" value="1"/>
</dbReference>
<dbReference type="GeneID" id="25984507"/>
<comment type="subunit">
    <text evidence="6">Interacts with the MHF histone-fold complex to form the FANCM-MHF complex.</text>
</comment>
<dbReference type="SUPFAM" id="SSF52540">
    <property type="entry name" value="P-loop containing nucleoside triphosphate hydrolases"/>
    <property type="match status" value="1"/>
</dbReference>
<dbReference type="GO" id="GO:0036297">
    <property type="term" value="P:interstrand cross-link repair"/>
    <property type="evidence" value="ECO:0007669"/>
    <property type="project" value="TreeGrafter"/>
</dbReference>
<evidence type="ECO:0000256" key="3">
    <source>
        <dbReference type="ARBA" id="ARBA00022801"/>
    </source>
</evidence>
<feature type="domain" description="Helicase C-terminal" evidence="9">
    <location>
        <begin position="498"/>
        <end position="665"/>
    </location>
</feature>
<evidence type="ECO:0000256" key="4">
    <source>
        <dbReference type="ARBA" id="ARBA00022806"/>
    </source>
</evidence>
<comment type="function">
    <text evidence="6">ATP-dependent DNA helicase involved in DNA damage repair by homologous recombination and in genome maintenance. Capable of unwinding D-loops. Plays a role in limiting crossover recombinants during mitotic DNA double-strand break (DSB) repair. Component of a FANCM-MHF complex which promotes gene conversion at blocked replication forks, probably by reversal of the stalled fork.</text>
</comment>
<evidence type="ECO:0000259" key="8">
    <source>
        <dbReference type="PROSITE" id="PS51192"/>
    </source>
</evidence>
<feature type="compositionally biased region" description="Acidic residues" evidence="7">
    <location>
        <begin position="741"/>
        <end position="750"/>
    </location>
</feature>
<evidence type="ECO:0000256" key="6">
    <source>
        <dbReference type="RuleBase" id="RU367027"/>
    </source>
</evidence>
<dbReference type="InterPro" id="IPR039686">
    <property type="entry name" value="FANCM/Mph1-like_ID"/>
</dbReference>
<proteinExistence type="inferred from homology"/>
<keyword evidence="4 10" id="KW-0347">Helicase</keyword>
<name>J5T9B4_TRIAS</name>
<dbReference type="InterPro" id="IPR027417">
    <property type="entry name" value="P-loop_NTPase"/>
</dbReference>
<feature type="compositionally biased region" description="Acidic residues" evidence="7">
    <location>
        <begin position="885"/>
        <end position="894"/>
    </location>
</feature>
<dbReference type="Pfam" id="PF00271">
    <property type="entry name" value="Helicase_C"/>
    <property type="match status" value="1"/>
</dbReference>
<feature type="compositionally biased region" description="Low complexity" evidence="7">
    <location>
        <begin position="775"/>
        <end position="787"/>
    </location>
</feature>
<dbReference type="HOGENOM" id="CLU_002513_5_0_1"/>
<reference evidence="10 11" key="1">
    <citation type="journal article" date="2012" name="Eukaryot. Cell">
        <title>Draft genome sequence of CBS 2479, the standard type strain of Trichosporon asahii.</title>
        <authorList>
            <person name="Yang R.Y."/>
            <person name="Li H.T."/>
            <person name="Zhu H."/>
            <person name="Zhou G.P."/>
            <person name="Wang M."/>
            <person name="Wang L."/>
        </authorList>
    </citation>
    <scope>NUCLEOTIDE SEQUENCE [LARGE SCALE GENOMIC DNA]</scope>
    <source>
        <strain evidence="11">ATCC 90039 / CBS 2479 / JCM 2466 / KCTC 7840 / NCYC 2677 / UAMH 7654</strain>
    </source>
</reference>
<dbReference type="Gene3D" id="3.40.50.300">
    <property type="entry name" value="P-loop containing nucleotide triphosphate hydrolases"/>
    <property type="match status" value="2"/>
</dbReference>
<dbReference type="CDD" id="cd12091">
    <property type="entry name" value="FANCM_ID"/>
    <property type="match status" value="1"/>
</dbReference>
<evidence type="ECO:0000256" key="2">
    <source>
        <dbReference type="ARBA" id="ARBA00022741"/>
    </source>
</evidence>
<dbReference type="GO" id="GO:0000400">
    <property type="term" value="F:four-way junction DNA binding"/>
    <property type="evidence" value="ECO:0007669"/>
    <property type="project" value="TreeGrafter"/>
</dbReference>
<organism evidence="10 11">
    <name type="scientific">Trichosporon asahii var. asahii (strain ATCC 90039 / CBS 2479 / JCM 2466 / KCTC 7840 / NBRC 103889/ NCYC 2677 / UAMH 7654)</name>
    <name type="common">Yeast</name>
    <dbReference type="NCBI Taxonomy" id="1186058"/>
    <lineage>
        <taxon>Eukaryota</taxon>
        <taxon>Fungi</taxon>
        <taxon>Dikarya</taxon>
        <taxon>Basidiomycota</taxon>
        <taxon>Agaricomycotina</taxon>
        <taxon>Tremellomycetes</taxon>
        <taxon>Trichosporonales</taxon>
        <taxon>Trichosporonaceae</taxon>
        <taxon>Trichosporon</taxon>
    </lineage>
</organism>